<comment type="caution">
    <text evidence="4">The sequence shown here is derived from an EMBL/GenBank/DDBJ whole genome shotgun (WGS) entry which is preliminary data.</text>
</comment>
<organism evidence="4 5">
    <name type="scientific">Streptomyces lichenis</name>
    <dbReference type="NCBI Taxonomy" id="2306967"/>
    <lineage>
        <taxon>Bacteria</taxon>
        <taxon>Bacillati</taxon>
        <taxon>Actinomycetota</taxon>
        <taxon>Actinomycetes</taxon>
        <taxon>Kitasatosporales</taxon>
        <taxon>Streptomycetaceae</taxon>
        <taxon>Streptomyces</taxon>
    </lineage>
</organism>
<dbReference type="PROSITE" id="PS01124">
    <property type="entry name" value="HTH_ARAC_FAMILY_2"/>
    <property type="match status" value="1"/>
</dbReference>
<accession>A0ABT0IC20</accession>
<keyword evidence="1" id="KW-0805">Transcription regulation</keyword>
<dbReference type="InterPro" id="IPR018060">
    <property type="entry name" value="HTH_AraC"/>
</dbReference>
<evidence type="ECO:0000313" key="5">
    <source>
        <dbReference type="Proteomes" id="UP001522868"/>
    </source>
</evidence>
<evidence type="ECO:0000256" key="2">
    <source>
        <dbReference type="ARBA" id="ARBA00023163"/>
    </source>
</evidence>
<dbReference type="RefSeq" id="WP_248634523.1">
    <property type="nucleotide sequence ID" value="NZ_JALPTH010000014.1"/>
</dbReference>
<evidence type="ECO:0000256" key="1">
    <source>
        <dbReference type="ARBA" id="ARBA00023015"/>
    </source>
</evidence>
<protein>
    <recommendedName>
        <fullName evidence="3">HTH araC/xylS-type domain-containing protein</fullName>
    </recommendedName>
</protein>
<feature type="domain" description="HTH araC/xylS-type" evidence="3">
    <location>
        <begin position="1"/>
        <end position="37"/>
    </location>
</feature>
<dbReference type="SUPFAM" id="SSF46689">
    <property type="entry name" value="Homeodomain-like"/>
    <property type="match status" value="1"/>
</dbReference>
<dbReference type="Proteomes" id="UP001522868">
    <property type="component" value="Unassembled WGS sequence"/>
</dbReference>
<reference evidence="4 5" key="1">
    <citation type="submission" date="2022-04" db="EMBL/GenBank/DDBJ databases">
        <title>Streptomyces sp. nov. LCR6-01 isolated from Lichen of Dirinaria sp.</title>
        <authorList>
            <person name="Kanchanasin P."/>
            <person name="Tanasupawat S."/>
            <person name="Phongsopitanun W."/>
        </authorList>
    </citation>
    <scope>NUCLEOTIDE SEQUENCE [LARGE SCALE GENOMIC DNA]</scope>
    <source>
        <strain evidence="4 5">LCR6-01</strain>
    </source>
</reference>
<keyword evidence="5" id="KW-1185">Reference proteome</keyword>
<keyword evidence="2" id="KW-0804">Transcription</keyword>
<name>A0ABT0IC20_9ACTN</name>
<proteinExistence type="predicted"/>
<evidence type="ECO:0000313" key="4">
    <source>
        <dbReference type="EMBL" id="MCK8678875.1"/>
    </source>
</evidence>
<dbReference type="InterPro" id="IPR009057">
    <property type="entry name" value="Homeodomain-like_sf"/>
</dbReference>
<dbReference type="EMBL" id="JALPTH010000014">
    <property type="protein sequence ID" value="MCK8678875.1"/>
    <property type="molecule type" value="Genomic_DNA"/>
</dbReference>
<evidence type="ECO:0000259" key="3">
    <source>
        <dbReference type="PROSITE" id="PS01124"/>
    </source>
</evidence>
<sequence>MVSATVQTAGTGFGSASHFGRRFRAAYGLTPPRAWRRLAVAESVPRERTGG</sequence>
<dbReference type="Gene3D" id="1.10.10.60">
    <property type="entry name" value="Homeodomain-like"/>
    <property type="match status" value="1"/>
</dbReference>
<gene>
    <name evidence="4" type="ORF">M1O15_16035</name>
</gene>